<dbReference type="Pfam" id="PF07690">
    <property type="entry name" value="MFS_1"/>
    <property type="match status" value="1"/>
</dbReference>
<dbReference type="PANTHER" id="PTHR23530:SF1">
    <property type="entry name" value="PERMEASE, MAJOR FACILITATOR SUPERFAMILY-RELATED"/>
    <property type="match status" value="1"/>
</dbReference>
<dbReference type="InterPro" id="IPR036259">
    <property type="entry name" value="MFS_trans_sf"/>
</dbReference>
<feature type="domain" description="Major facilitator superfamily (MFS) profile" evidence="5">
    <location>
        <begin position="1"/>
        <end position="387"/>
    </location>
</feature>
<gene>
    <name evidence="6" type="ORF">COY16_05690</name>
</gene>
<keyword evidence="3 4" id="KW-0472">Membrane</keyword>
<feature type="transmembrane region" description="Helical" evidence="4">
    <location>
        <begin position="337"/>
        <end position="356"/>
    </location>
</feature>
<dbReference type="Proteomes" id="UP000228503">
    <property type="component" value="Unassembled WGS sequence"/>
</dbReference>
<dbReference type="SUPFAM" id="SSF103473">
    <property type="entry name" value="MFS general substrate transporter"/>
    <property type="match status" value="1"/>
</dbReference>
<keyword evidence="1 4" id="KW-0812">Transmembrane</keyword>
<organism evidence="6 7">
    <name type="scientific">Candidatus Roizmanbacteria bacterium CG_4_10_14_0_2_um_filter_39_13</name>
    <dbReference type="NCBI Taxonomy" id="1974825"/>
    <lineage>
        <taxon>Bacteria</taxon>
        <taxon>Candidatus Roizmaniibacteriota</taxon>
    </lineage>
</organism>
<feature type="transmembrane region" description="Helical" evidence="4">
    <location>
        <begin position="362"/>
        <end position="383"/>
    </location>
</feature>
<evidence type="ECO:0000313" key="6">
    <source>
        <dbReference type="EMBL" id="PIZ61923.1"/>
    </source>
</evidence>
<feature type="transmembrane region" description="Helical" evidence="4">
    <location>
        <begin position="218"/>
        <end position="237"/>
    </location>
</feature>
<comment type="caution">
    <text evidence="6">The sequence shown here is derived from an EMBL/GenBank/DDBJ whole genome shotgun (WGS) entry which is preliminary data.</text>
</comment>
<reference evidence="7" key="1">
    <citation type="submission" date="2017-09" db="EMBL/GenBank/DDBJ databases">
        <title>Depth-based differentiation of microbial function through sediment-hosted aquifers and enrichment of novel symbionts in the deep terrestrial subsurface.</title>
        <authorList>
            <person name="Probst A.J."/>
            <person name="Ladd B."/>
            <person name="Jarett J.K."/>
            <person name="Geller-Mcgrath D.E."/>
            <person name="Sieber C.M.K."/>
            <person name="Emerson J.B."/>
            <person name="Anantharaman K."/>
            <person name="Thomas B.C."/>
            <person name="Malmstrom R."/>
            <person name="Stieglmeier M."/>
            <person name="Klingl A."/>
            <person name="Woyke T."/>
            <person name="Ryan C.M."/>
            <person name="Banfield J.F."/>
        </authorList>
    </citation>
    <scope>NUCLEOTIDE SEQUENCE [LARGE SCALE GENOMIC DNA]</scope>
</reference>
<name>A0A2M7TVX3_9BACT</name>
<dbReference type="InterPro" id="IPR011701">
    <property type="entry name" value="MFS"/>
</dbReference>
<evidence type="ECO:0000256" key="1">
    <source>
        <dbReference type="ARBA" id="ARBA00022692"/>
    </source>
</evidence>
<feature type="transmembrane region" description="Helical" evidence="4">
    <location>
        <begin position="279"/>
        <end position="307"/>
    </location>
</feature>
<feature type="transmembrane region" description="Helical" evidence="4">
    <location>
        <begin position="71"/>
        <end position="101"/>
    </location>
</feature>
<dbReference type="PROSITE" id="PS50850">
    <property type="entry name" value="MFS"/>
    <property type="match status" value="1"/>
</dbReference>
<keyword evidence="2 4" id="KW-1133">Transmembrane helix</keyword>
<evidence type="ECO:0000256" key="3">
    <source>
        <dbReference type="ARBA" id="ARBA00023136"/>
    </source>
</evidence>
<feature type="transmembrane region" description="Helical" evidence="4">
    <location>
        <begin position="139"/>
        <end position="157"/>
    </location>
</feature>
<evidence type="ECO:0000256" key="2">
    <source>
        <dbReference type="ARBA" id="ARBA00022989"/>
    </source>
</evidence>
<dbReference type="InterPro" id="IPR053160">
    <property type="entry name" value="MFS_DHA3_Transporter"/>
</dbReference>
<accession>A0A2M7TVX3</accession>
<evidence type="ECO:0000259" key="5">
    <source>
        <dbReference type="PROSITE" id="PS50850"/>
    </source>
</evidence>
<proteinExistence type="predicted"/>
<dbReference type="PANTHER" id="PTHR23530">
    <property type="entry name" value="TRANSPORT PROTEIN-RELATED"/>
    <property type="match status" value="1"/>
</dbReference>
<dbReference type="InterPro" id="IPR020846">
    <property type="entry name" value="MFS_dom"/>
</dbReference>
<dbReference type="GO" id="GO:0022857">
    <property type="term" value="F:transmembrane transporter activity"/>
    <property type="evidence" value="ECO:0007669"/>
    <property type="project" value="InterPro"/>
</dbReference>
<evidence type="ECO:0000313" key="7">
    <source>
        <dbReference type="Proteomes" id="UP000228503"/>
    </source>
</evidence>
<dbReference type="AlphaFoldDB" id="A0A2M7TVX3"/>
<feature type="transmembrane region" description="Helical" evidence="4">
    <location>
        <begin position="12"/>
        <end position="33"/>
    </location>
</feature>
<protein>
    <recommendedName>
        <fullName evidence="5">Major facilitator superfamily (MFS) profile domain-containing protein</fullName>
    </recommendedName>
</protein>
<feature type="transmembrane region" description="Helical" evidence="4">
    <location>
        <begin position="249"/>
        <end position="267"/>
    </location>
</feature>
<evidence type="ECO:0000256" key="4">
    <source>
        <dbReference type="SAM" id="Phobius"/>
    </source>
</evidence>
<dbReference type="EMBL" id="PFOB01000071">
    <property type="protein sequence ID" value="PIZ61923.1"/>
    <property type="molecule type" value="Genomic_DNA"/>
</dbReference>
<sequence length="391" mass="43171">MERQMKRNITLVYILTALNYSWFWIAIWVLFYLRFTDYAGIGLLESVMITTSFLGEIPTGAIGDLLGKKKTLIIAFFLCAMGNLTMGFAPSFGILAMGVALTTFGGTFESGTIQAFVYDSLASIKEQEKYEKILGNLSSVRMTALGVVSIIGGYLYAISPGLPFIVLSVFQMSAVFVSFFLHEPLVDTEVFSLQNYLRQTKQGFQQLFKTHEVKMQNMFIIALTMITLISGQILIDTQLVAQGWNARELGIITAIMFILSAGFGQMTPWVSKKFGQWNGFILTAGVIAITMILVPVVGILLGTFLIVTRQGIAEIFGNSALVMINKTTESKYRATTLSTYTMLSNIPYVLTAYFLGYLMDVWSVHGVTAILGILLFTISAVAFTQKGHNSL</sequence>
<dbReference type="Gene3D" id="1.20.1250.20">
    <property type="entry name" value="MFS general substrate transporter like domains"/>
    <property type="match status" value="1"/>
</dbReference>